<feature type="domain" description="Response regulatory" evidence="4">
    <location>
        <begin position="658"/>
        <end position="775"/>
    </location>
</feature>
<dbReference type="GO" id="GO:0000160">
    <property type="term" value="P:phosphorelay signal transduction system"/>
    <property type="evidence" value="ECO:0007669"/>
    <property type="project" value="InterPro"/>
</dbReference>
<dbReference type="EMBL" id="FRAD01000026">
    <property type="protein sequence ID" value="SHK41521.1"/>
    <property type="molecule type" value="Genomic_DNA"/>
</dbReference>
<dbReference type="RefSeq" id="WP_072904395.1">
    <property type="nucleotide sequence ID" value="NZ_FRAD01000026.1"/>
</dbReference>
<dbReference type="CDD" id="cd01949">
    <property type="entry name" value="GGDEF"/>
    <property type="match status" value="1"/>
</dbReference>
<dbReference type="InterPro" id="IPR001633">
    <property type="entry name" value="EAL_dom"/>
</dbReference>
<dbReference type="GO" id="GO:0071111">
    <property type="term" value="F:cyclic-guanylate-specific phosphodiesterase activity"/>
    <property type="evidence" value="ECO:0007669"/>
    <property type="project" value="InterPro"/>
</dbReference>
<dbReference type="PROSITE" id="PS50110">
    <property type="entry name" value="RESPONSE_REGULATORY"/>
    <property type="match status" value="1"/>
</dbReference>
<dbReference type="Gene3D" id="3.30.450.20">
    <property type="entry name" value="PAS domain"/>
    <property type="match status" value="1"/>
</dbReference>
<reference evidence="7 8" key="1">
    <citation type="submission" date="2016-11" db="EMBL/GenBank/DDBJ databases">
        <authorList>
            <person name="Jaros S."/>
            <person name="Januszkiewicz K."/>
            <person name="Wedrychowicz H."/>
        </authorList>
    </citation>
    <scope>NUCLEOTIDE SEQUENCE [LARGE SCALE GENOMIC DNA]</scope>
    <source>
        <strain evidence="7 8">DSM 3090</strain>
    </source>
</reference>
<accession>A0A1M6S9Z2</accession>
<name>A0A1M6S9Z2_9CLOT</name>
<organism evidence="7 8">
    <name type="scientific">Hathewaya proteolytica DSM 3090</name>
    <dbReference type="NCBI Taxonomy" id="1121331"/>
    <lineage>
        <taxon>Bacteria</taxon>
        <taxon>Bacillati</taxon>
        <taxon>Bacillota</taxon>
        <taxon>Clostridia</taxon>
        <taxon>Eubacteriales</taxon>
        <taxon>Clostridiaceae</taxon>
        <taxon>Hathewaya</taxon>
    </lineage>
</organism>
<feature type="domain" description="GGDEF" evidence="6">
    <location>
        <begin position="104"/>
        <end position="234"/>
    </location>
</feature>
<dbReference type="PANTHER" id="PTHR33121">
    <property type="entry name" value="CYCLIC DI-GMP PHOSPHODIESTERASE PDEF"/>
    <property type="match status" value="1"/>
</dbReference>
<dbReference type="Pfam" id="PF00563">
    <property type="entry name" value="EAL"/>
    <property type="match status" value="1"/>
</dbReference>
<dbReference type="SMART" id="SM00267">
    <property type="entry name" value="GGDEF"/>
    <property type="match status" value="1"/>
</dbReference>
<dbReference type="Pfam" id="PF00072">
    <property type="entry name" value="Response_reg"/>
    <property type="match status" value="1"/>
</dbReference>
<evidence type="ECO:0000259" key="5">
    <source>
        <dbReference type="PROSITE" id="PS50883"/>
    </source>
</evidence>
<feature type="domain" description="EAL" evidence="5">
    <location>
        <begin position="243"/>
        <end position="497"/>
    </location>
</feature>
<dbReference type="InterPro" id="IPR011006">
    <property type="entry name" value="CheY-like_superfamily"/>
</dbReference>
<dbReference type="STRING" id="1121331.SAMN02745248_02496"/>
<dbReference type="AlphaFoldDB" id="A0A1M6S9Z2"/>
<dbReference type="InterPro" id="IPR029787">
    <property type="entry name" value="Nucleotide_cyclase"/>
</dbReference>
<feature type="modified residue" description="4-aspartylphosphate" evidence="3">
    <location>
        <position position="708"/>
    </location>
</feature>
<evidence type="ECO:0000256" key="1">
    <source>
        <dbReference type="ARBA" id="ARBA00018672"/>
    </source>
</evidence>
<dbReference type="OrthoDB" id="9762141at2"/>
<dbReference type="PROSITE" id="PS50883">
    <property type="entry name" value="EAL"/>
    <property type="match status" value="1"/>
</dbReference>
<proteinExistence type="predicted"/>
<dbReference type="CDD" id="cd01948">
    <property type="entry name" value="EAL"/>
    <property type="match status" value="1"/>
</dbReference>
<dbReference type="Proteomes" id="UP000183952">
    <property type="component" value="Unassembled WGS sequence"/>
</dbReference>
<dbReference type="SMART" id="SM00052">
    <property type="entry name" value="EAL"/>
    <property type="match status" value="1"/>
</dbReference>
<keyword evidence="3" id="KW-0597">Phosphoprotein</keyword>
<dbReference type="InterPro" id="IPR035919">
    <property type="entry name" value="EAL_sf"/>
</dbReference>
<dbReference type="Gene3D" id="3.40.50.2300">
    <property type="match status" value="1"/>
</dbReference>
<dbReference type="SMART" id="SM00448">
    <property type="entry name" value="REC"/>
    <property type="match status" value="1"/>
</dbReference>
<evidence type="ECO:0000313" key="8">
    <source>
        <dbReference type="Proteomes" id="UP000183952"/>
    </source>
</evidence>
<dbReference type="Pfam" id="PF13188">
    <property type="entry name" value="PAS_8"/>
    <property type="match status" value="1"/>
</dbReference>
<dbReference type="InterPro" id="IPR000160">
    <property type="entry name" value="GGDEF_dom"/>
</dbReference>
<dbReference type="Gene3D" id="3.30.70.270">
    <property type="match status" value="1"/>
</dbReference>
<dbReference type="SUPFAM" id="SSF141868">
    <property type="entry name" value="EAL domain-like"/>
    <property type="match status" value="1"/>
</dbReference>
<dbReference type="Pfam" id="PF00990">
    <property type="entry name" value="GGDEF"/>
    <property type="match status" value="1"/>
</dbReference>
<dbReference type="InterPro" id="IPR000014">
    <property type="entry name" value="PAS"/>
</dbReference>
<dbReference type="InterPro" id="IPR001789">
    <property type="entry name" value="Sig_transdc_resp-reg_receiver"/>
</dbReference>
<dbReference type="SUPFAM" id="SSF55073">
    <property type="entry name" value="Nucleotide cyclase"/>
    <property type="match status" value="1"/>
</dbReference>
<dbReference type="InterPro" id="IPR043128">
    <property type="entry name" value="Rev_trsase/Diguanyl_cyclase"/>
</dbReference>
<evidence type="ECO:0000313" key="7">
    <source>
        <dbReference type="EMBL" id="SHK41521.1"/>
    </source>
</evidence>
<keyword evidence="8" id="KW-1185">Reference proteome</keyword>
<protein>
    <recommendedName>
        <fullName evidence="1">Stage 0 sporulation protein A homolog</fullName>
    </recommendedName>
</protein>
<evidence type="ECO:0000256" key="3">
    <source>
        <dbReference type="PROSITE-ProRule" id="PRU00169"/>
    </source>
</evidence>
<dbReference type="SUPFAM" id="SSF55785">
    <property type="entry name" value="PYP-like sensor domain (PAS domain)"/>
    <property type="match status" value="1"/>
</dbReference>
<dbReference type="PROSITE" id="PS50887">
    <property type="entry name" value="GGDEF"/>
    <property type="match status" value="1"/>
</dbReference>
<dbReference type="InterPro" id="IPR050706">
    <property type="entry name" value="Cyclic-di-GMP_PDE-like"/>
</dbReference>
<evidence type="ECO:0000259" key="4">
    <source>
        <dbReference type="PROSITE" id="PS50110"/>
    </source>
</evidence>
<dbReference type="InterPro" id="IPR035965">
    <property type="entry name" value="PAS-like_dom_sf"/>
</dbReference>
<gene>
    <name evidence="7" type="ORF">SAMN02745248_02496</name>
</gene>
<evidence type="ECO:0000259" key="6">
    <source>
        <dbReference type="PROSITE" id="PS50887"/>
    </source>
</evidence>
<dbReference type="SUPFAM" id="SSF52172">
    <property type="entry name" value="CheY-like"/>
    <property type="match status" value="1"/>
</dbReference>
<dbReference type="PANTHER" id="PTHR33121:SF70">
    <property type="entry name" value="SIGNALING PROTEIN YKOW"/>
    <property type="match status" value="1"/>
</dbReference>
<dbReference type="Gene3D" id="3.20.20.450">
    <property type="entry name" value="EAL domain"/>
    <property type="match status" value="1"/>
</dbReference>
<sequence>MASLKTLLIIDDVTLDSEDLCQALSRDCNLLRASNGKEALRNINDSDSSMIAIISNMAMPTMDVYISTLRKLAYLSDYDSLTGIYNKRKFYEVTTAMLHKYGSEKFVFVRFDINRFNLINAFYGMGEGDKLLKYIADKIMEHTSLQPKCTYGRMESDVFLLCFNYEGMERILEIVQLVKNELKVYNKNYDIAPNFGIYIIEDNYMPINIMEDKANLAAKKSKGDYINCFALYTEEMGNAIKLEQEITNSMNEALETEQFEVYLQPKYDVKTNMPVGAEALVRWCHPKKGIISPEDFVPVFERNGFIEKLDYFMWEKVCIILNRWIEEGKTPCAISVNVSRVNLYNPNLVNLISSLTEKYNIPNELLNLEITESAYMDNPSAMKKTMKAFRKKGFIIMMDDFGSGYSSLNILKDIMVDVLKIDMRFLSDTEIPGRGENIIASVVRMAKWLKIPTVAEGVEKSEQVDFLREIGCEYIQGYYYAEPMPVKKYEMLIEGKNQGYKKETHHEQFDVNTIWDINSEMNMLFSSVMQPVAIYEFDGKEVEILRVNDAYYDMFGYDSIVDHNNKIRVGVGLSDQASIIDAFVNVCRTKEVTECDYLRWIDKENHVWVNLKLKYITSVGNKHVLIGTSTDITLQKKMDVEIQKYKSMLNMKSLEAASILVVDDLEINREILKQMFKNKYRVIEASDGEEALKKLEENYRSVELILLDVLMPNMDGKEFLKYKNENKLYENIPVVVISAESDENLQINMLQLGVNDYISKPFVKEVVMRRIKNVLEYNSKFRGMMKEYEKLLNK</sequence>
<evidence type="ECO:0000256" key="2">
    <source>
        <dbReference type="ARBA" id="ARBA00024867"/>
    </source>
</evidence>
<comment type="function">
    <text evidence="2">May play the central regulatory role in sporulation. It may be an element of the effector pathway responsible for the activation of sporulation genes in response to nutritional stress. Spo0A may act in concert with spo0H (a sigma factor) to control the expression of some genes that are critical to the sporulation process.</text>
</comment>